<proteinExistence type="predicted"/>
<protein>
    <recommendedName>
        <fullName evidence="4">DUF4352 domain-containing protein</fullName>
    </recommendedName>
</protein>
<evidence type="ECO:0000313" key="2">
    <source>
        <dbReference type="EMBL" id="RSU10973.1"/>
    </source>
</evidence>
<accession>A0A430ASE3</accession>
<comment type="caution">
    <text evidence="2">The sequence shown here is derived from an EMBL/GenBank/DDBJ whole genome shotgun (WGS) entry which is preliminary data.</text>
</comment>
<keyword evidence="1" id="KW-0732">Signal</keyword>
<name>A0A430ASE3_9ENTE</name>
<dbReference type="PROSITE" id="PS51257">
    <property type="entry name" value="PROKAR_LIPOPROTEIN"/>
    <property type="match status" value="1"/>
</dbReference>
<evidence type="ECO:0000256" key="1">
    <source>
        <dbReference type="SAM" id="SignalP"/>
    </source>
</evidence>
<keyword evidence="3" id="KW-1185">Reference proteome</keyword>
<dbReference type="EMBL" id="NGKC01000010">
    <property type="protein sequence ID" value="RSU10973.1"/>
    <property type="molecule type" value="Genomic_DNA"/>
</dbReference>
<feature type="chain" id="PRO_5019488410" description="DUF4352 domain-containing protein" evidence="1">
    <location>
        <begin position="28"/>
        <end position="255"/>
    </location>
</feature>
<dbReference type="AlphaFoldDB" id="A0A430ASE3"/>
<dbReference type="RefSeq" id="WP_126814121.1">
    <property type="nucleotide sequence ID" value="NZ_NGKC01000010.1"/>
</dbReference>
<organism evidence="2 3">
    <name type="scientific">Vagococcus acidifermentans</name>
    <dbReference type="NCBI Taxonomy" id="564710"/>
    <lineage>
        <taxon>Bacteria</taxon>
        <taxon>Bacillati</taxon>
        <taxon>Bacillota</taxon>
        <taxon>Bacilli</taxon>
        <taxon>Lactobacillales</taxon>
        <taxon>Enterococcaceae</taxon>
        <taxon>Vagococcus</taxon>
    </lineage>
</organism>
<sequence>MINKRTRHMIVVLAALLFLTGCQTSKSFVTDFKSGVNDALEVYGDSQNIINILGKTKESGTVSLINKDTGIIVGSSDITNGTFKLQANGFDEKTALVLTADKLTAATYVDTDSLSTKIELAFIPNQFLLAPPAETPATENSQVTDDDVFDVGETIDFANGLKVTLDSYTLAEDRQTIDIRLTIDNDTEEAINLKDNLSLTDADGNQEALEKITDDLEELAKQTRQELTVTFRLSQADKLLLYFGPASWEITPETH</sequence>
<reference evidence="2 3" key="1">
    <citation type="submission" date="2017-05" db="EMBL/GenBank/DDBJ databases">
        <title>Vagococcus spp. assemblies.</title>
        <authorList>
            <person name="Gulvik C.A."/>
        </authorList>
    </citation>
    <scope>NUCLEOTIDE SEQUENCE [LARGE SCALE GENOMIC DNA]</scope>
    <source>
        <strain evidence="2 3">LMG 24798</strain>
    </source>
</reference>
<dbReference type="Proteomes" id="UP000286773">
    <property type="component" value="Unassembled WGS sequence"/>
</dbReference>
<gene>
    <name evidence="2" type="ORF">CBF27_09780</name>
</gene>
<feature type="signal peptide" evidence="1">
    <location>
        <begin position="1"/>
        <end position="27"/>
    </location>
</feature>
<evidence type="ECO:0008006" key="4">
    <source>
        <dbReference type="Google" id="ProtNLM"/>
    </source>
</evidence>
<evidence type="ECO:0000313" key="3">
    <source>
        <dbReference type="Proteomes" id="UP000286773"/>
    </source>
</evidence>